<dbReference type="Proteomes" id="UP000199423">
    <property type="component" value="Unassembled WGS sequence"/>
</dbReference>
<name>A0A1I7NQE0_9HYPH</name>
<dbReference type="InterPro" id="IPR037944">
    <property type="entry name" value="PRX5-like"/>
</dbReference>
<dbReference type="InterPro" id="IPR036249">
    <property type="entry name" value="Thioredoxin-like_sf"/>
</dbReference>
<keyword evidence="4 6" id="KW-0676">Redox-active center</keyword>
<gene>
    <name evidence="8" type="ORF">SAMN04488557_2871</name>
</gene>
<sequence length="165" mass="17380">MAIKVGDHLPDGKFTVMGANGPEPKSISDVFSGKKVAIFAVPGAYTPTCSKSHMPGFVERVDELRAKGIDTIACTAVNDIFVLTNWAKDTGATGKIEMLADGSGDFAKAVGLEIDLSNFGLGLRSKRYAMLVDNGVVKVLNVEDSPPIAEKSSAATLCSMIDRSL</sequence>
<evidence type="ECO:0000259" key="7">
    <source>
        <dbReference type="PROSITE" id="PS51352"/>
    </source>
</evidence>
<dbReference type="PANTHER" id="PTHR10430">
    <property type="entry name" value="PEROXIREDOXIN"/>
    <property type="match status" value="1"/>
</dbReference>
<feature type="active site" description="Cysteine sulfenic acid (-SOH) intermediate" evidence="5">
    <location>
        <position position="49"/>
    </location>
</feature>
<dbReference type="PROSITE" id="PS51352">
    <property type="entry name" value="THIOREDOXIN_2"/>
    <property type="match status" value="1"/>
</dbReference>
<reference evidence="9" key="1">
    <citation type="submission" date="2016-10" db="EMBL/GenBank/DDBJ databases">
        <authorList>
            <person name="Varghese N."/>
            <person name="Submissions S."/>
        </authorList>
    </citation>
    <scope>NUCLEOTIDE SEQUENCE [LARGE SCALE GENOMIC DNA]</scope>
    <source>
        <strain evidence="9">DSM 1565</strain>
    </source>
</reference>
<comment type="function">
    <text evidence="6">Thiol-specific peroxidase that catalyzes the reduction of hydrogen peroxide and organic hydroperoxides to water and alcohols, respectively. Plays a role in cell protection against oxidative stress by detoxifying peroxides.</text>
</comment>
<dbReference type="InterPro" id="IPR013766">
    <property type="entry name" value="Thioredoxin_domain"/>
</dbReference>
<accession>A0A1I7NQE0</accession>
<dbReference type="SUPFAM" id="SSF52833">
    <property type="entry name" value="Thioredoxin-like"/>
    <property type="match status" value="1"/>
</dbReference>
<proteinExistence type="inferred from homology"/>
<dbReference type="RefSeq" id="WP_092868421.1">
    <property type="nucleotide sequence ID" value="NZ_FPCH01000003.1"/>
</dbReference>
<feature type="domain" description="Thioredoxin" evidence="7">
    <location>
        <begin position="3"/>
        <end position="165"/>
    </location>
</feature>
<keyword evidence="9" id="KW-1185">Reference proteome</keyword>
<dbReference type="EMBL" id="FPCH01000003">
    <property type="protein sequence ID" value="SFV36886.1"/>
    <property type="molecule type" value="Genomic_DNA"/>
</dbReference>
<evidence type="ECO:0000256" key="3">
    <source>
        <dbReference type="ARBA" id="ARBA00023002"/>
    </source>
</evidence>
<dbReference type="InterPro" id="IPR013740">
    <property type="entry name" value="Redoxin"/>
</dbReference>
<dbReference type="GO" id="GO:0005737">
    <property type="term" value="C:cytoplasm"/>
    <property type="evidence" value="ECO:0007669"/>
    <property type="project" value="TreeGrafter"/>
</dbReference>
<keyword evidence="3 6" id="KW-0560">Oxidoreductase</keyword>
<dbReference type="FunFam" id="3.40.30.10:FF:000020">
    <property type="entry name" value="Peroxiredoxin"/>
    <property type="match status" value="1"/>
</dbReference>
<dbReference type="PANTHER" id="PTHR10430:SF16">
    <property type="entry name" value="PEROXIREDOXIN-5, MITOCHONDRIAL"/>
    <property type="match status" value="1"/>
</dbReference>
<evidence type="ECO:0000313" key="9">
    <source>
        <dbReference type="Proteomes" id="UP000199423"/>
    </source>
</evidence>
<dbReference type="GO" id="GO:0042744">
    <property type="term" value="P:hydrogen peroxide catabolic process"/>
    <property type="evidence" value="ECO:0007669"/>
    <property type="project" value="TreeGrafter"/>
</dbReference>
<comment type="catalytic activity">
    <reaction evidence="6">
        <text>a hydroperoxide + 2 glutathione = an alcohol + glutathione disulfide + H2O</text>
        <dbReference type="Rhea" id="RHEA:62632"/>
        <dbReference type="ChEBI" id="CHEBI:15377"/>
        <dbReference type="ChEBI" id="CHEBI:30879"/>
        <dbReference type="ChEBI" id="CHEBI:35924"/>
        <dbReference type="ChEBI" id="CHEBI:57925"/>
        <dbReference type="ChEBI" id="CHEBI:58297"/>
        <dbReference type="EC" id="1.11.1.27"/>
    </reaction>
</comment>
<dbReference type="AlphaFoldDB" id="A0A1I7NQE0"/>
<evidence type="ECO:0000256" key="1">
    <source>
        <dbReference type="ARBA" id="ARBA00022559"/>
    </source>
</evidence>
<dbReference type="Pfam" id="PF08534">
    <property type="entry name" value="Redoxin"/>
    <property type="match status" value="1"/>
</dbReference>
<dbReference type="EC" id="1.11.1.27" evidence="6"/>
<evidence type="ECO:0000256" key="4">
    <source>
        <dbReference type="ARBA" id="ARBA00023284"/>
    </source>
</evidence>
<evidence type="ECO:0000313" key="8">
    <source>
        <dbReference type="EMBL" id="SFV36886.1"/>
    </source>
</evidence>
<dbReference type="Gene3D" id="3.40.30.10">
    <property type="entry name" value="Glutaredoxin"/>
    <property type="match status" value="1"/>
</dbReference>
<evidence type="ECO:0000256" key="6">
    <source>
        <dbReference type="RuleBase" id="RU366011"/>
    </source>
</evidence>
<dbReference type="GO" id="GO:0008379">
    <property type="term" value="F:thioredoxin peroxidase activity"/>
    <property type="evidence" value="ECO:0007669"/>
    <property type="project" value="InterPro"/>
</dbReference>
<dbReference type="OrthoDB" id="9800621at2"/>
<dbReference type="CDD" id="cd03013">
    <property type="entry name" value="PRX5_like"/>
    <property type="match status" value="1"/>
</dbReference>
<comment type="similarity">
    <text evidence="6">Belongs to the peroxiredoxin family. Prx5 subfamily.</text>
</comment>
<keyword evidence="1 6" id="KW-0575">Peroxidase</keyword>
<protein>
    <recommendedName>
        <fullName evidence="6">Glutathione-dependent peroxiredoxin</fullName>
        <ecNumber evidence="6">1.11.1.27</ecNumber>
    </recommendedName>
</protein>
<organism evidence="8 9">
    <name type="scientific">Hyphomicrobium facile</name>
    <dbReference type="NCBI Taxonomy" id="51670"/>
    <lineage>
        <taxon>Bacteria</taxon>
        <taxon>Pseudomonadati</taxon>
        <taxon>Pseudomonadota</taxon>
        <taxon>Alphaproteobacteria</taxon>
        <taxon>Hyphomicrobiales</taxon>
        <taxon>Hyphomicrobiaceae</taxon>
        <taxon>Hyphomicrobium</taxon>
    </lineage>
</organism>
<evidence type="ECO:0000256" key="2">
    <source>
        <dbReference type="ARBA" id="ARBA00022862"/>
    </source>
</evidence>
<dbReference type="GO" id="GO:0034599">
    <property type="term" value="P:cellular response to oxidative stress"/>
    <property type="evidence" value="ECO:0007669"/>
    <property type="project" value="InterPro"/>
</dbReference>
<dbReference type="GO" id="GO:0045454">
    <property type="term" value="P:cell redox homeostasis"/>
    <property type="evidence" value="ECO:0007669"/>
    <property type="project" value="TreeGrafter"/>
</dbReference>
<evidence type="ECO:0000256" key="5">
    <source>
        <dbReference type="PIRSR" id="PIRSR637944-1"/>
    </source>
</evidence>
<keyword evidence="2 6" id="KW-0049">Antioxidant</keyword>
<dbReference type="STRING" id="51670.SAMN04488557_2871"/>